<organism evidence="3 4">
    <name type="scientific">Cyberlindnera jadinii (strain ATCC 18201 / CBS 1600 / BCRC 20928 / JCM 3617 / NBRC 0987 / NRRL Y-1542)</name>
    <name type="common">Torula yeast</name>
    <name type="synonym">Candida utilis</name>
    <dbReference type="NCBI Taxonomy" id="983966"/>
    <lineage>
        <taxon>Eukaryota</taxon>
        <taxon>Fungi</taxon>
        <taxon>Dikarya</taxon>
        <taxon>Ascomycota</taxon>
        <taxon>Saccharomycotina</taxon>
        <taxon>Saccharomycetes</taxon>
        <taxon>Phaffomycetales</taxon>
        <taxon>Phaffomycetaceae</taxon>
        <taxon>Cyberlindnera</taxon>
    </lineage>
</organism>
<accession>A0A1E4RZK5</accession>
<dbReference type="GeneID" id="30989669"/>
<protein>
    <submittedName>
        <fullName evidence="3">Uncharacterized protein</fullName>
    </submittedName>
</protein>
<name>A0A1E4RZK5_CYBJN</name>
<keyword evidence="1" id="KW-0175">Coiled coil</keyword>
<dbReference type="EMBL" id="KV453933">
    <property type="protein sequence ID" value="ODV72680.1"/>
    <property type="molecule type" value="Genomic_DNA"/>
</dbReference>
<evidence type="ECO:0000256" key="1">
    <source>
        <dbReference type="SAM" id="Coils"/>
    </source>
</evidence>
<evidence type="ECO:0000256" key="2">
    <source>
        <dbReference type="SAM" id="MobiDB-lite"/>
    </source>
</evidence>
<evidence type="ECO:0000313" key="3">
    <source>
        <dbReference type="EMBL" id="ODV72680.1"/>
    </source>
</evidence>
<keyword evidence="4" id="KW-1185">Reference proteome</keyword>
<reference evidence="3 4" key="1">
    <citation type="journal article" date="2016" name="Proc. Natl. Acad. Sci. U.S.A.">
        <title>Comparative genomics of biotechnologically important yeasts.</title>
        <authorList>
            <person name="Riley R."/>
            <person name="Haridas S."/>
            <person name="Wolfe K.H."/>
            <person name="Lopes M.R."/>
            <person name="Hittinger C.T."/>
            <person name="Goeker M."/>
            <person name="Salamov A.A."/>
            <person name="Wisecaver J.H."/>
            <person name="Long T.M."/>
            <person name="Calvey C.H."/>
            <person name="Aerts A.L."/>
            <person name="Barry K.W."/>
            <person name="Choi C."/>
            <person name="Clum A."/>
            <person name="Coughlan A.Y."/>
            <person name="Deshpande S."/>
            <person name="Douglass A.P."/>
            <person name="Hanson S.J."/>
            <person name="Klenk H.-P."/>
            <person name="LaButti K.M."/>
            <person name="Lapidus A."/>
            <person name="Lindquist E.A."/>
            <person name="Lipzen A.M."/>
            <person name="Meier-Kolthoff J.P."/>
            <person name="Ohm R.A."/>
            <person name="Otillar R.P."/>
            <person name="Pangilinan J.L."/>
            <person name="Peng Y."/>
            <person name="Rokas A."/>
            <person name="Rosa C.A."/>
            <person name="Scheuner C."/>
            <person name="Sibirny A.A."/>
            <person name="Slot J.C."/>
            <person name="Stielow J.B."/>
            <person name="Sun H."/>
            <person name="Kurtzman C.P."/>
            <person name="Blackwell M."/>
            <person name="Grigoriev I.V."/>
            <person name="Jeffries T.W."/>
        </authorList>
    </citation>
    <scope>NUCLEOTIDE SEQUENCE [LARGE SCALE GENOMIC DNA]</scope>
    <source>
        <strain evidence="4">ATCC 18201 / CBS 1600 / BCRC 20928 / JCM 3617 / NBRC 0987 / NRRL Y-1542</strain>
    </source>
</reference>
<dbReference type="AlphaFoldDB" id="A0A1E4RZK5"/>
<feature type="compositionally biased region" description="Low complexity" evidence="2">
    <location>
        <begin position="23"/>
        <end position="36"/>
    </location>
</feature>
<dbReference type="Proteomes" id="UP000094389">
    <property type="component" value="Unassembled WGS sequence"/>
</dbReference>
<feature type="non-terminal residue" evidence="3">
    <location>
        <position position="375"/>
    </location>
</feature>
<dbReference type="RefSeq" id="XP_020069719.1">
    <property type="nucleotide sequence ID" value="XM_020215273.1"/>
</dbReference>
<feature type="region of interest" description="Disordered" evidence="2">
    <location>
        <begin position="23"/>
        <end position="94"/>
    </location>
</feature>
<sequence length="375" mass="42937">MDQHLPNGSFYGVRPYGVMVGSSGSEFSSSECNGESIAGPETSSPRDALPVLHQAVTTPPRIGHIDMTSQSTSDQADTSITNSDRKLDPKLTREEQKEAVQELLNIHIDFLVGNERSEAWETVRRATGISVAKLKKLKNQAYDRGERIHKRIQTAKRTKTGSTTATVCDDDEFYLQFYYDCRISSIASKHKAQLLKILSQCRNDEFHLYHTKRNQYMREQVIESLSELNVLPELDVDVVLFRVLSKLFDCDDIGLNGDRELKRLLEEKRKKYKKTVFEPLYKQKKHQLKKAIMMRENAIKEKKEYKATLVKAINENLAFMSNTKLRDSIIETMRLIAEQEAKAESLKKSVMKTLESQEDIDSFEEFVSEESDIPA</sequence>
<feature type="compositionally biased region" description="Basic and acidic residues" evidence="2">
    <location>
        <begin position="83"/>
        <end position="94"/>
    </location>
</feature>
<proteinExistence type="predicted"/>
<feature type="coiled-coil region" evidence="1">
    <location>
        <begin position="288"/>
        <end position="315"/>
    </location>
</feature>
<feature type="compositionally biased region" description="Low complexity" evidence="2">
    <location>
        <begin position="68"/>
        <end position="81"/>
    </location>
</feature>
<evidence type="ECO:0000313" key="4">
    <source>
        <dbReference type="Proteomes" id="UP000094389"/>
    </source>
</evidence>
<gene>
    <name evidence="3" type="ORF">CYBJADRAFT_168224</name>
</gene>